<organism evidence="2 3">
    <name type="scientific">Protochlamydia amoebophila (strain UWE25)</name>
    <dbReference type="NCBI Taxonomy" id="264201"/>
    <lineage>
        <taxon>Bacteria</taxon>
        <taxon>Pseudomonadati</taxon>
        <taxon>Chlamydiota</taxon>
        <taxon>Chlamydiia</taxon>
        <taxon>Parachlamydiales</taxon>
        <taxon>Parachlamydiaceae</taxon>
        <taxon>Candidatus Protochlamydia</taxon>
    </lineage>
</organism>
<accession>Q6MCQ3</accession>
<dbReference type="EMBL" id="BX908798">
    <property type="protein sequence ID" value="CAF23646.1"/>
    <property type="molecule type" value="Genomic_DNA"/>
</dbReference>
<dbReference type="HOGENOM" id="CLU_042032_0_0_0"/>
<protein>
    <submittedName>
        <fullName evidence="2">Uncharacterized protein</fullName>
    </submittedName>
</protein>
<dbReference type="RefSeq" id="WP_011175472.1">
    <property type="nucleotide sequence ID" value="NC_005861.2"/>
</dbReference>
<dbReference type="eggNOG" id="ENOG5031A9I">
    <property type="taxonomic scope" value="Bacteria"/>
</dbReference>
<keyword evidence="3" id="KW-1185">Reference proteome</keyword>
<dbReference type="AlphaFoldDB" id="Q6MCQ3"/>
<keyword evidence="1" id="KW-1133">Transmembrane helix</keyword>
<evidence type="ECO:0000313" key="3">
    <source>
        <dbReference type="Proteomes" id="UP000000529"/>
    </source>
</evidence>
<dbReference type="KEGG" id="pcu:PC_RS04445"/>
<sequence length="502" mass="60035">MINYFWSELRESGIHVRDQWQFELKSEFMINQTLVKNIYKQEFYFFIPSPLQINSETLTKAQFFSDQTNLIRYKTPRMSLSELIDLSYSSSPLNRLQLIIEANLTNQKSIIDELQLFANIFKTALRDRIFHISQSLEKMENQTMILYSSIIEELTKQVQQVTFHYREIQKKLLHNSSSQINYACKYVDEFISHTIDEYFLILLKQFTQNDKSDIHVKKELARHIAKEKEYRRECKLESKSNDEQNNESILYRQGLLNRFMLESLMLKSYRASLEEKHGNILGGVAAGIAMFVYMILFVWKISVFVINSFPFIMFAVFFYILKDRIKEGLKKIYYKKASRWFPDYSTEIKTQNEKKIGHLTENFAFIEPSQLPPDFLEIRNHHFHEELQALNRHESILHYKREVSLYYQPSHLQRRRKELTTIFRLNIQRFVQKASNALQPNLTLNLSTEEIQERLLPKVYHLNIIIRNTYQQPDFTYKSEIETFRVVVDKVGIKRVEQINQN</sequence>
<dbReference type="Proteomes" id="UP000000529">
    <property type="component" value="Chromosome"/>
</dbReference>
<dbReference type="STRING" id="264201.pc0922"/>
<feature type="transmembrane region" description="Helical" evidence="1">
    <location>
        <begin position="304"/>
        <end position="321"/>
    </location>
</feature>
<reference evidence="2 3" key="1">
    <citation type="journal article" date="2004" name="Science">
        <title>Illuminating the evolutionary history of chlamydiae.</title>
        <authorList>
            <person name="Horn M."/>
            <person name="Collingro A."/>
            <person name="Schmitz-Esser S."/>
            <person name="Beier C.L."/>
            <person name="Purkhold U."/>
            <person name="Fartmann B."/>
            <person name="Brandt P."/>
            <person name="Nyakatura G.J."/>
            <person name="Droege M."/>
            <person name="Frishman D."/>
            <person name="Rattei T."/>
            <person name="Mewes H."/>
            <person name="Wagner M."/>
        </authorList>
    </citation>
    <scope>NUCLEOTIDE SEQUENCE [LARGE SCALE GENOMIC DNA]</scope>
    <source>
        <strain evidence="2 3">UWE25</strain>
    </source>
</reference>
<evidence type="ECO:0000313" key="2">
    <source>
        <dbReference type="EMBL" id="CAF23646.1"/>
    </source>
</evidence>
<feature type="transmembrane region" description="Helical" evidence="1">
    <location>
        <begin position="280"/>
        <end position="298"/>
    </location>
</feature>
<gene>
    <name evidence="2" type="ORF">PC_RS04445</name>
</gene>
<dbReference type="OrthoDB" id="20267at2"/>
<proteinExistence type="predicted"/>
<name>Q6MCQ3_PARUW</name>
<keyword evidence="1" id="KW-0472">Membrane</keyword>
<keyword evidence="1" id="KW-0812">Transmembrane</keyword>
<evidence type="ECO:0000256" key="1">
    <source>
        <dbReference type="SAM" id="Phobius"/>
    </source>
</evidence>